<evidence type="ECO:0000256" key="2">
    <source>
        <dbReference type="ARBA" id="ARBA00023125"/>
    </source>
</evidence>
<dbReference type="Proteomes" id="UP000029734">
    <property type="component" value="Unassembled WGS sequence"/>
</dbReference>
<evidence type="ECO:0000313" key="6">
    <source>
        <dbReference type="Proteomes" id="UP000029734"/>
    </source>
</evidence>
<gene>
    <name evidence="5" type="ORF">PWYN_20305</name>
</gene>
<dbReference type="InterPro" id="IPR006119">
    <property type="entry name" value="Resolv_N"/>
</dbReference>
<reference evidence="5 6" key="2">
    <citation type="submission" date="2014-10" db="EMBL/GenBank/DDBJ databases">
        <title>Comparative genomics of the Paenibacillus odorifer group.</title>
        <authorList>
            <person name="Tsai Y.-C."/>
            <person name="Martin N."/>
            <person name="Korlach J."/>
            <person name="Wiedmann M."/>
        </authorList>
    </citation>
    <scope>NUCLEOTIDE SEQUENCE [LARGE SCALE GENOMIC DNA]</scope>
    <source>
        <strain evidence="5 6">DSM 18334</strain>
    </source>
</reference>
<dbReference type="InterPro" id="IPR036162">
    <property type="entry name" value="Resolvase-like_N_sf"/>
</dbReference>
<organism evidence="5 6">
    <name type="scientific">Paenibacillus wynnii</name>
    <dbReference type="NCBI Taxonomy" id="268407"/>
    <lineage>
        <taxon>Bacteria</taxon>
        <taxon>Bacillati</taxon>
        <taxon>Bacillota</taxon>
        <taxon>Bacilli</taxon>
        <taxon>Bacillales</taxon>
        <taxon>Paenibacillaceae</taxon>
        <taxon>Paenibacillus</taxon>
    </lineage>
</organism>
<evidence type="ECO:0000313" key="5">
    <source>
        <dbReference type="EMBL" id="KGE17008.1"/>
    </source>
</evidence>
<dbReference type="STRING" id="268407.PWYN_20305"/>
<dbReference type="SUPFAM" id="SSF53041">
    <property type="entry name" value="Resolvase-like"/>
    <property type="match status" value="1"/>
</dbReference>
<comment type="similarity">
    <text evidence="1">Belongs to the site-specific recombinase resolvase family.</text>
</comment>
<accession>A0A098M4Q3</accession>
<dbReference type="GO" id="GO:0000150">
    <property type="term" value="F:DNA strand exchange activity"/>
    <property type="evidence" value="ECO:0007669"/>
    <property type="project" value="InterPro"/>
</dbReference>
<dbReference type="PANTHER" id="PTHR30461:SF2">
    <property type="entry name" value="SERINE RECOMBINASE PINE-RELATED"/>
    <property type="match status" value="1"/>
</dbReference>
<dbReference type="SMART" id="SM00857">
    <property type="entry name" value="Resolvase"/>
    <property type="match status" value="1"/>
</dbReference>
<dbReference type="OrthoDB" id="9797501at2"/>
<sequence>MFIGYMRPYEDDPHYENQISQLSTFPCDCIITEDHSSAKRRVKLDEMMIHLKPGDKVIVTKLFALADSTRHLVELLEVLNNQQAYIHSIAEGIDTSKSEGYSFNDIVKHLVDFQSDVISENTKRGLSEAKQKGHVPGRPRKADENVKRAVIMYQSKNFSLAEIKEETGISKSTLYRYLEN</sequence>
<name>A0A098M4Q3_9BACL</name>
<feature type="domain" description="Resolvase/invertase-type recombinase catalytic" evidence="4">
    <location>
        <begin position="1"/>
        <end position="133"/>
    </location>
</feature>
<dbReference type="Gene3D" id="3.40.50.1390">
    <property type="entry name" value="Resolvase, N-terminal catalytic domain"/>
    <property type="match status" value="1"/>
</dbReference>
<dbReference type="InterPro" id="IPR050639">
    <property type="entry name" value="SSR_resolvase"/>
</dbReference>
<dbReference type="RefSeq" id="WP_036655433.1">
    <property type="nucleotide sequence ID" value="NZ_JQCR01000003.1"/>
</dbReference>
<protein>
    <submittedName>
        <fullName evidence="5">Resolvase</fullName>
    </submittedName>
</protein>
<proteinExistence type="inferred from homology"/>
<dbReference type="InterPro" id="IPR009057">
    <property type="entry name" value="Homeodomain-like_sf"/>
</dbReference>
<dbReference type="Pfam" id="PF02796">
    <property type="entry name" value="HTH_7"/>
    <property type="match status" value="1"/>
</dbReference>
<keyword evidence="2" id="KW-0238">DNA-binding</keyword>
<comment type="caution">
    <text evidence="5">The sequence shown here is derived from an EMBL/GenBank/DDBJ whole genome shotgun (WGS) entry which is preliminary data.</text>
</comment>
<keyword evidence="6" id="KW-1185">Reference proteome</keyword>
<evidence type="ECO:0000256" key="3">
    <source>
        <dbReference type="ARBA" id="ARBA00023172"/>
    </source>
</evidence>
<dbReference type="CDD" id="cd03768">
    <property type="entry name" value="SR_ResInv"/>
    <property type="match status" value="1"/>
</dbReference>
<dbReference type="Pfam" id="PF00239">
    <property type="entry name" value="Resolvase"/>
    <property type="match status" value="1"/>
</dbReference>
<dbReference type="EMBL" id="JQCR01000003">
    <property type="protein sequence ID" value="KGE17008.1"/>
    <property type="molecule type" value="Genomic_DNA"/>
</dbReference>
<dbReference type="eggNOG" id="COG1961">
    <property type="taxonomic scope" value="Bacteria"/>
</dbReference>
<dbReference type="PROSITE" id="PS51736">
    <property type="entry name" value="RECOMBINASES_3"/>
    <property type="match status" value="1"/>
</dbReference>
<reference evidence="5 6" key="1">
    <citation type="submission" date="2014-08" db="EMBL/GenBank/DDBJ databases">
        <authorList>
            <person name="den Bakker H.C."/>
        </authorList>
    </citation>
    <scope>NUCLEOTIDE SEQUENCE [LARGE SCALE GENOMIC DNA]</scope>
    <source>
        <strain evidence="5 6">DSM 18334</strain>
    </source>
</reference>
<dbReference type="Gene3D" id="1.10.10.60">
    <property type="entry name" value="Homeodomain-like"/>
    <property type="match status" value="1"/>
</dbReference>
<dbReference type="InterPro" id="IPR006120">
    <property type="entry name" value="Resolvase_HTH_dom"/>
</dbReference>
<evidence type="ECO:0000259" key="4">
    <source>
        <dbReference type="PROSITE" id="PS51736"/>
    </source>
</evidence>
<dbReference type="SUPFAM" id="SSF46689">
    <property type="entry name" value="Homeodomain-like"/>
    <property type="match status" value="1"/>
</dbReference>
<dbReference type="PANTHER" id="PTHR30461">
    <property type="entry name" value="DNA-INVERTASE FROM LAMBDOID PROPHAGE"/>
    <property type="match status" value="1"/>
</dbReference>
<keyword evidence="3" id="KW-0233">DNA recombination</keyword>
<dbReference type="AlphaFoldDB" id="A0A098M4Q3"/>
<dbReference type="GO" id="GO:0003677">
    <property type="term" value="F:DNA binding"/>
    <property type="evidence" value="ECO:0007669"/>
    <property type="project" value="UniProtKB-KW"/>
</dbReference>
<evidence type="ECO:0000256" key="1">
    <source>
        <dbReference type="ARBA" id="ARBA00009913"/>
    </source>
</evidence>